<evidence type="ECO:0000256" key="3">
    <source>
        <dbReference type="ARBA" id="ARBA00022723"/>
    </source>
</evidence>
<sequence>MAIIQELGSMLPSNQSTLLLVALGFWVSYKLVVYLQRLYFHPLSHVPGPKLCAASRLYEFYWDSIQQGRLWAKLPELHARYGPIIRLGPNEVHIQDAEYFDTLFGFRPLDKDAMAAKQFGMQHALFATEDYKTYTRKRAAFGDAFSRSKTLRLVSLVHEQVEKACKLIRETAGRGGKVDLAYIFRATPAEVITQYLFGEKYGFLEDVATTKSLYDKRMDNLMGLTHLGRFIDYRIPLILSLLRQQFKKLVGYTEPGAAFMSYYFFASKQVSKVVEAHAHPEKSTLISTPYPIVFDDFLRSSLPASEKRGAPLTEQAMAVWSGGWDTVGSTLTIAAHHALANPRIASRLRDELRRVWPSLSPSSSPPPTVREMEAAPYLDGIVREALRFSPGQLCRLCRVAPAGGERYSGFVIPAGTTISMSLYDVGQDRSVWGDDAAEFRPERWIEDGEKKLDRYLVAFSKGARVCPGQELAWVEIKIVLATLFRRFRMRIPEEEGVTLEGDVAAYYDGITLAPRSWAHRLPVRVEVEED</sequence>
<organism evidence="7 8">
    <name type="scientific">Echria macrotheca</name>
    <dbReference type="NCBI Taxonomy" id="438768"/>
    <lineage>
        <taxon>Eukaryota</taxon>
        <taxon>Fungi</taxon>
        <taxon>Dikarya</taxon>
        <taxon>Ascomycota</taxon>
        <taxon>Pezizomycotina</taxon>
        <taxon>Sordariomycetes</taxon>
        <taxon>Sordariomycetidae</taxon>
        <taxon>Sordariales</taxon>
        <taxon>Schizotheciaceae</taxon>
        <taxon>Echria</taxon>
    </lineage>
</organism>
<evidence type="ECO:0000313" key="8">
    <source>
        <dbReference type="Proteomes" id="UP001239445"/>
    </source>
</evidence>
<dbReference type="CDD" id="cd11062">
    <property type="entry name" value="CYP58-like"/>
    <property type="match status" value="1"/>
</dbReference>
<dbReference type="PROSITE" id="PS00086">
    <property type="entry name" value="CYTOCHROME_P450"/>
    <property type="match status" value="1"/>
</dbReference>
<dbReference type="Proteomes" id="UP001239445">
    <property type="component" value="Unassembled WGS sequence"/>
</dbReference>
<keyword evidence="3 5" id="KW-0479">Metal-binding</keyword>
<dbReference type="PANTHER" id="PTHR24305:SF152">
    <property type="entry name" value="P450, PUTATIVE (EUROFUNG)-RELATED"/>
    <property type="match status" value="1"/>
</dbReference>
<evidence type="ECO:0000313" key="7">
    <source>
        <dbReference type="EMBL" id="KAK1756484.1"/>
    </source>
</evidence>
<evidence type="ECO:0000256" key="1">
    <source>
        <dbReference type="ARBA" id="ARBA00001971"/>
    </source>
</evidence>
<keyword evidence="6" id="KW-0503">Monooxygenase</keyword>
<reference evidence="7" key="1">
    <citation type="submission" date="2023-06" db="EMBL/GenBank/DDBJ databases">
        <title>Genome-scale phylogeny and comparative genomics of the fungal order Sordariales.</title>
        <authorList>
            <consortium name="Lawrence Berkeley National Laboratory"/>
            <person name="Hensen N."/>
            <person name="Bonometti L."/>
            <person name="Westerberg I."/>
            <person name="Brannstrom I.O."/>
            <person name="Guillou S."/>
            <person name="Cros-Aarteil S."/>
            <person name="Calhoun S."/>
            <person name="Haridas S."/>
            <person name="Kuo A."/>
            <person name="Mondo S."/>
            <person name="Pangilinan J."/>
            <person name="Riley R."/>
            <person name="Labutti K."/>
            <person name="Andreopoulos B."/>
            <person name="Lipzen A."/>
            <person name="Chen C."/>
            <person name="Yanf M."/>
            <person name="Daum C."/>
            <person name="Ng V."/>
            <person name="Clum A."/>
            <person name="Steindorff A."/>
            <person name="Ohm R."/>
            <person name="Martin F."/>
            <person name="Silar P."/>
            <person name="Natvig D."/>
            <person name="Lalanne C."/>
            <person name="Gautier V."/>
            <person name="Ament-Velasquez S.L."/>
            <person name="Kruys A."/>
            <person name="Hutchinson M.I."/>
            <person name="Powell A.J."/>
            <person name="Barry K."/>
            <person name="Miller A.N."/>
            <person name="Grigoriev I.V."/>
            <person name="Debuchy R."/>
            <person name="Gladieux P."/>
            <person name="Thoren M.H."/>
            <person name="Johannesson H."/>
        </authorList>
    </citation>
    <scope>NUCLEOTIDE SEQUENCE</scope>
    <source>
        <strain evidence="7">PSN4</strain>
    </source>
</reference>
<feature type="binding site" description="axial binding residue" evidence="5">
    <location>
        <position position="466"/>
    </location>
    <ligand>
        <name>heme</name>
        <dbReference type="ChEBI" id="CHEBI:30413"/>
    </ligand>
    <ligandPart>
        <name>Fe</name>
        <dbReference type="ChEBI" id="CHEBI:18248"/>
    </ligandPart>
</feature>
<evidence type="ECO:0000256" key="4">
    <source>
        <dbReference type="ARBA" id="ARBA00023004"/>
    </source>
</evidence>
<dbReference type="InterPro" id="IPR036396">
    <property type="entry name" value="Cyt_P450_sf"/>
</dbReference>
<dbReference type="SUPFAM" id="SSF48264">
    <property type="entry name" value="Cytochrome P450"/>
    <property type="match status" value="1"/>
</dbReference>
<dbReference type="Gene3D" id="1.10.630.10">
    <property type="entry name" value="Cytochrome P450"/>
    <property type="match status" value="1"/>
</dbReference>
<evidence type="ECO:0000256" key="5">
    <source>
        <dbReference type="PIRSR" id="PIRSR602401-1"/>
    </source>
</evidence>
<keyword evidence="6" id="KW-0560">Oxidoreductase</keyword>
<name>A0AAJ0BFW3_9PEZI</name>
<dbReference type="AlphaFoldDB" id="A0AAJ0BFW3"/>
<gene>
    <name evidence="7" type="ORF">QBC47DRAFT_343353</name>
</gene>
<evidence type="ECO:0000256" key="2">
    <source>
        <dbReference type="ARBA" id="ARBA00022617"/>
    </source>
</evidence>
<dbReference type="PANTHER" id="PTHR24305">
    <property type="entry name" value="CYTOCHROME P450"/>
    <property type="match status" value="1"/>
</dbReference>
<dbReference type="PRINTS" id="PR00385">
    <property type="entry name" value="P450"/>
</dbReference>
<accession>A0AAJ0BFW3</accession>
<keyword evidence="8" id="KW-1185">Reference proteome</keyword>
<dbReference type="InterPro" id="IPR002401">
    <property type="entry name" value="Cyt_P450_E_grp-I"/>
</dbReference>
<dbReference type="PRINTS" id="PR00463">
    <property type="entry name" value="EP450I"/>
</dbReference>
<dbReference type="GO" id="GO:0016705">
    <property type="term" value="F:oxidoreductase activity, acting on paired donors, with incorporation or reduction of molecular oxygen"/>
    <property type="evidence" value="ECO:0007669"/>
    <property type="project" value="InterPro"/>
</dbReference>
<keyword evidence="4 5" id="KW-0408">Iron</keyword>
<comment type="similarity">
    <text evidence="6">Belongs to the cytochrome P450 family.</text>
</comment>
<dbReference type="InterPro" id="IPR050121">
    <property type="entry name" value="Cytochrome_P450_monoxygenase"/>
</dbReference>
<proteinExistence type="inferred from homology"/>
<evidence type="ECO:0000256" key="6">
    <source>
        <dbReference type="RuleBase" id="RU000461"/>
    </source>
</evidence>
<comment type="caution">
    <text evidence="7">The sequence shown here is derived from an EMBL/GenBank/DDBJ whole genome shotgun (WGS) entry which is preliminary data.</text>
</comment>
<dbReference type="Pfam" id="PF00067">
    <property type="entry name" value="p450"/>
    <property type="match status" value="1"/>
</dbReference>
<dbReference type="GO" id="GO:0004497">
    <property type="term" value="F:monooxygenase activity"/>
    <property type="evidence" value="ECO:0007669"/>
    <property type="project" value="UniProtKB-KW"/>
</dbReference>
<comment type="cofactor">
    <cofactor evidence="1 5">
        <name>heme</name>
        <dbReference type="ChEBI" id="CHEBI:30413"/>
    </cofactor>
</comment>
<dbReference type="EMBL" id="MU839832">
    <property type="protein sequence ID" value="KAK1756484.1"/>
    <property type="molecule type" value="Genomic_DNA"/>
</dbReference>
<dbReference type="GO" id="GO:0005506">
    <property type="term" value="F:iron ion binding"/>
    <property type="evidence" value="ECO:0007669"/>
    <property type="project" value="InterPro"/>
</dbReference>
<keyword evidence="2 5" id="KW-0349">Heme</keyword>
<dbReference type="InterPro" id="IPR017972">
    <property type="entry name" value="Cyt_P450_CS"/>
</dbReference>
<dbReference type="GO" id="GO:0020037">
    <property type="term" value="F:heme binding"/>
    <property type="evidence" value="ECO:0007669"/>
    <property type="project" value="InterPro"/>
</dbReference>
<protein>
    <submittedName>
        <fullName evidence="7">Cytochrome P450</fullName>
    </submittedName>
</protein>
<dbReference type="InterPro" id="IPR001128">
    <property type="entry name" value="Cyt_P450"/>
</dbReference>